<evidence type="ECO:0000256" key="2">
    <source>
        <dbReference type="SAM" id="Phobius"/>
    </source>
</evidence>
<feature type="region of interest" description="Disordered" evidence="1">
    <location>
        <begin position="1"/>
        <end position="26"/>
    </location>
</feature>
<keyword evidence="2" id="KW-1133">Transmembrane helix</keyword>
<evidence type="ECO:0000256" key="1">
    <source>
        <dbReference type="SAM" id="MobiDB-lite"/>
    </source>
</evidence>
<feature type="transmembrane region" description="Helical" evidence="2">
    <location>
        <begin position="500"/>
        <end position="517"/>
    </location>
</feature>
<accession>A0A2J6SBU9</accession>
<reference evidence="3 4" key="1">
    <citation type="submission" date="2016-04" db="EMBL/GenBank/DDBJ databases">
        <title>A degradative enzymes factory behind the ericoid mycorrhizal symbiosis.</title>
        <authorList>
            <consortium name="DOE Joint Genome Institute"/>
            <person name="Martino E."/>
            <person name="Morin E."/>
            <person name="Grelet G."/>
            <person name="Kuo A."/>
            <person name="Kohler A."/>
            <person name="Daghino S."/>
            <person name="Barry K."/>
            <person name="Choi C."/>
            <person name="Cichocki N."/>
            <person name="Clum A."/>
            <person name="Copeland A."/>
            <person name="Hainaut M."/>
            <person name="Haridas S."/>
            <person name="Labutti K."/>
            <person name="Lindquist E."/>
            <person name="Lipzen A."/>
            <person name="Khouja H.-R."/>
            <person name="Murat C."/>
            <person name="Ohm R."/>
            <person name="Olson A."/>
            <person name="Spatafora J."/>
            <person name="Veneault-Fourrey C."/>
            <person name="Henrissat B."/>
            <person name="Grigoriev I."/>
            <person name="Martin F."/>
            <person name="Perotto S."/>
        </authorList>
    </citation>
    <scope>NUCLEOTIDE SEQUENCE [LARGE SCALE GENOMIC DNA]</scope>
    <source>
        <strain evidence="3 4">F</strain>
    </source>
</reference>
<evidence type="ECO:0000313" key="3">
    <source>
        <dbReference type="EMBL" id="PMD48241.1"/>
    </source>
</evidence>
<organism evidence="3 4">
    <name type="scientific">Hyaloscypha variabilis (strain UAMH 11265 / GT02V1 / F)</name>
    <name type="common">Meliniomyces variabilis</name>
    <dbReference type="NCBI Taxonomy" id="1149755"/>
    <lineage>
        <taxon>Eukaryota</taxon>
        <taxon>Fungi</taxon>
        <taxon>Dikarya</taxon>
        <taxon>Ascomycota</taxon>
        <taxon>Pezizomycotina</taxon>
        <taxon>Leotiomycetes</taxon>
        <taxon>Helotiales</taxon>
        <taxon>Hyaloscyphaceae</taxon>
        <taxon>Hyaloscypha</taxon>
        <taxon>Hyaloscypha variabilis</taxon>
    </lineage>
</organism>
<keyword evidence="4" id="KW-1185">Reference proteome</keyword>
<evidence type="ECO:0000313" key="4">
    <source>
        <dbReference type="Proteomes" id="UP000235786"/>
    </source>
</evidence>
<dbReference type="Proteomes" id="UP000235786">
    <property type="component" value="Unassembled WGS sequence"/>
</dbReference>
<name>A0A2J6SBU9_HYAVF</name>
<proteinExistence type="predicted"/>
<gene>
    <name evidence="3" type="ORF">L207DRAFT_521640</name>
</gene>
<keyword evidence="2" id="KW-0812">Transmembrane</keyword>
<feature type="transmembrane region" description="Helical" evidence="2">
    <location>
        <begin position="529"/>
        <end position="549"/>
    </location>
</feature>
<feature type="compositionally biased region" description="Basic residues" evidence="1">
    <location>
        <begin position="1"/>
        <end position="18"/>
    </location>
</feature>
<dbReference type="OrthoDB" id="5428055at2759"/>
<protein>
    <submittedName>
        <fullName evidence="3">Uncharacterized protein</fullName>
    </submittedName>
</protein>
<dbReference type="AlphaFoldDB" id="A0A2J6SBU9"/>
<sequence>MSKRRKRGRNVRTPRRKRDTSPSVTNAWPHSFFIHHNLRGKDEVPAVEARAQLGGFQDKLTSFLQESKDLGFASEADEIKRLCANISLKDIEAGVGDARTRKAFWIDDRTSNDLTGCGRPRLANGWMTATACSSYLSQRRYDLGKEPDAERRLMCVVDLTPEFICALAVTAPWHDVPVLRDAMCKHVGFRPSIAVQIPSDGMLKFQMEFHLPFPALRKHPQPNSSHSKPSIHTMRKWTDISFTYGETSGPEGQEVYRLHEAQVSCVVYGHDEWQWTACAFLDNGYQSGDLYDAGEVYDGDGEDGEDDGFDEDPIATGLQASKPIWRPRQYFTKALEVNIKEVSQEWSEVVHRLECDIIAYKQSHTFTSSSEFQNSSEGSEEIKRSFNWTIDRMQLLGKLINMLSGLLQQWNAFVAPNGGDIDYLSDLQHTLPNKSSEFEDNGHTGRSLRAIRKTFGSLQYHLQKLELLRDDLSRDYRTLTLRLSLEGRDARERASFTSKFSTWVLYPIALAASIFSMQPSVIPFGLTPFWFLITIFILIGVMCVIYWSMKKWASWQNHFAALRKIRQHLEEEPRGLERAYRQMIPSLFRRRALGDEESQETRAMPGGIDTG</sequence>
<keyword evidence="2" id="KW-0472">Membrane</keyword>
<dbReference type="EMBL" id="KZ613937">
    <property type="protein sequence ID" value="PMD48241.1"/>
    <property type="molecule type" value="Genomic_DNA"/>
</dbReference>